<evidence type="ECO:0000313" key="4">
    <source>
        <dbReference type="EMBL" id="MCI07053.1"/>
    </source>
</evidence>
<evidence type="ECO:0000259" key="3">
    <source>
        <dbReference type="Pfam" id="PF00079"/>
    </source>
</evidence>
<evidence type="ECO:0000256" key="2">
    <source>
        <dbReference type="SAM" id="MobiDB-lite"/>
    </source>
</evidence>
<dbReference type="AlphaFoldDB" id="A0A392P4R3"/>
<dbReference type="PANTHER" id="PTHR11461:SF211">
    <property type="entry name" value="GH10112P-RELATED"/>
    <property type="match status" value="1"/>
</dbReference>
<feature type="compositionally biased region" description="Basic and acidic residues" evidence="2">
    <location>
        <begin position="1"/>
        <end position="14"/>
    </location>
</feature>
<dbReference type="Gene3D" id="3.30.497.10">
    <property type="entry name" value="Antithrombin, subunit I, domain 2"/>
    <property type="match status" value="1"/>
</dbReference>
<dbReference type="InterPro" id="IPR042178">
    <property type="entry name" value="Serpin_sf_1"/>
</dbReference>
<evidence type="ECO:0000256" key="1">
    <source>
        <dbReference type="ARBA" id="ARBA00009500"/>
    </source>
</evidence>
<feature type="domain" description="Serpin" evidence="3">
    <location>
        <begin position="30"/>
        <end position="123"/>
    </location>
</feature>
<dbReference type="Proteomes" id="UP000265520">
    <property type="component" value="Unassembled WGS sequence"/>
</dbReference>
<keyword evidence="5" id="KW-1185">Reference proteome</keyword>
<name>A0A392P4R3_9FABA</name>
<sequence length="124" mass="13869">MTPRESESITKQRETTPLLPNDDESFTNLAKVSLTIAKHLFSKQEYKENNIVFSPLSLQIVLSIITAGSEGPMHQQLLDFLRFKSTDHLNSFVSHLLSVILKDATHSGGPCLSCINGVWVDPRF</sequence>
<dbReference type="InterPro" id="IPR023796">
    <property type="entry name" value="Serpin_dom"/>
</dbReference>
<dbReference type="PANTHER" id="PTHR11461">
    <property type="entry name" value="SERINE PROTEASE INHIBITOR, SERPIN"/>
    <property type="match status" value="1"/>
</dbReference>
<dbReference type="InterPro" id="IPR000215">
    <property type="entry name" value="Serpin_fam"/>
</dbReference>
<dbReference type="GO" id="GO:0004867">
    <property type="term" value="F:serine-type endopeptidase inhibitor activity"/>
    <property type="evidence" value="ECO:0007669"/>
    <property type="project" value="InterPro"/>
</dbReference>
<reference evidence="4 5" key="1">
    <citation type="journal article" date="2018" name="Front. Plant Sci.">
        <title>Red Clover (Trifolium pratense) and Zigzag Clover (T. medium) - A Picture of Genomic Similarities and Differences.</title>
        <authorList>
            <person name="Dluhosova J."/>
            <person name="Istvanek J."/>
            <person name="Nedelnik J."/>
            <person name="Repkova J."/>
        </authorList>
    </citation>
    <scope>NUCLEOTIDE SEQUENCE [LARGE SCALE GENOMIC DNA]</scope>
    <source>
        <strain evidence="5">cv. 10/8</strain>
        <tissue evidence="4">Leaf</tissue>
    </source>
</reference>
<dbReference type="SUPFAM" id="SSF56574">
    <property type="entry name" value="Serpins"/>
    <property type="match status" value="1"/>
</dbReference>
<comment type="caution">
    <text evidence="4">The sequence shown here is derived from an EMBL/GenBank/DDBJ whole genome shotgun (WGS) entry which is preliminary data.</text>
</comment>
<comment type="similarity">
    <text evidence="1">Belongs to the serpin family.</text>
</comment>
<accession>A0A392P4R3</accession>
<dbReference type="InterPro" id="IPR036186">
    <property type="entry name" value="Serpin_sf"/>
</dbReference>
<proteinExistence type="inferred from homology"/>
<dbReference type="Pfam" id="PF00079">
    <property type="entry name" value="Serpin"/>
    <property type="match status" value="1"/>
</dbReference>
<feature type="region of interest" description="Disordered" evidence="2">
    <location>
        <begin position="1"/>
        <end position="22"/>
    </location>
</feature>
<organism evidence="4 5">
    <name type="scientific">Trifolium medium</name>
    <dbReference type="NCBI Taxonomy" id="97028"/>
    <lineage>
        <taxon>Eukaryota</taxon>
        <taxon>Viridiplantae</taxon>
        <taxon>Streptophyta</taxon>
        <taxon>Embryophyta</taxon>
        <taxon>Tracheophyta</taxon>
        <taxon>Spermatophyta</taxon>
        <taxon>Magnoliopsida</taxon>
        <taxon>eudicotyledons</taxon>
        <taxon>Gunneridae</taxon>
        <taxon>Pentapetalae</taxon>
        <taxon>rosids</taxon>
        <taxon>fabids</taxon>
        <taxon>Fabales</taxon>
        <taxon>Fabaceae</taxon>
        <taxon>Papilionoideae</taxon>
        <taxon>50 kb inversion clade</taxon>
        <taxon>NPAAA clade</taxon>
        <taxon>Hologalegina</taxon>
        <taxon>IRL clade</taxon>
        <taxon>Trifolieae</taxon>
        <taxon>Trifolium</taxon>
    </lineage>
</organism>
<evidence type="ECO:0000313" key="5">
    <source>
        <dbReference type="Proteomes" id="UP000265520"/>
    </source>
</evidence>
<dbReference type="EMBL" id="LXQA010064020">
    <property type="protein sequence ID" value="MCI07053.1"/>
    <property type="molecule type" value="Genomic_DNA"/>
</dbReference>
<dbReference type="GO" id="GO:0005615">
    <property type="term" value="C:extracellular space"/>
    <property type="evidence" value="ECO:0007669"/>
    <property type="project" value="InterPro"/>
</dbReference>
<protein>
    <submittedName>
        <fullName evidence="4">Serpin-ZX</fullName>
    </submittedName>
</protein>